<keyword evidence="2" id="KW-0472">Membrane</keyword>
<evidence type="ECO:0000313" key="4">
    <source>
        <dbReference type="Proteomes" id="UP000053144"/>
    </source>
</evidence>
<feature type="compositionally biased region" description="Basic and acidic residues" evidence="1">
    <location>
        <begin position="265"/>
        <end position="284"/>
    </location>
</feature>
<dbReference type="Gramene" id="KOM55172">
    <property type="protein sequence ID" value="KOM55172"/>
    <property type="gene ID" value="LR48_Vigan10g106400"/>
</dbReference>
<dbReference type="PANTHER" id="PTHR37198:SF1">
    <property type="entry name" value="NUCLEOLIN"/>
    <property type="match status" value="1"/>
</dbReference>
<gene>
    <name evidence="3" type="ORF">LR48_Vigan10g106400</name>
</gene>
<keyword evidence="2" id="KW-0812">Transmembrane</keyword>
<dbReference type="PANTHER" id="PTHR37198">
    <property type="entry name" value="NUCLEOLIN"/>
    <property type="match status" value="1"/>
</dbReference>
<keyword evidence="2" id="KW-1133">Transmembrane helix</keyword>
<protein>
    <submittedName>
        <fullName evidence="3">Uncharacterized protein</fullName>
    </submittedName>
</protein>
<evidence type="ECO:0000256" key="1">
    <source>
        <dbReference type="SAM" id="MobiDB-lite"/>
    </source>
</evidence>
<evidence type="ECO:0000313" key="3">
    <source>
        <dbReference type="EMBL" id="KOM55172.1"/>
    </source>
</evidence>
<accession>A0A0L9VJT0</accession>
<dbReference type="EMBL" id="CM003380">
    <property type="protein sequence ID" value="KOM55172.1"/>
    <property type="molecule type" value="Genomic_DNA"/>
</dbReference>
<reference evidence="4" key="1">
    <citation type="journal article" date="2015" name="Proc. Natl. Acad. Sci. U.S.A.">
        <title>Genome sequencing of adzuki bean (Vigna angularis) provides insight into high starch and low fat accumulation and domestication.</title>
        <authorList>
            <person name="Yang K."/>
            <person name="Tian Z."/>
            <person name="Chen C."/>
            <person name="Luo L."/>
            <person name="Zhao B."/>
            <person name="Wang Z."/>
            <person name="Yu L."/>
            <person name="Li Y."/>
            <person name="Sun Y."/>
            <person name="Li W."/>
            <person name="Chen Y."/>
            <person name="Li Y."/>
            <person name="Zhang Y."/>
            <person name="Ai D."/>
            <person name="Zhao J."/>
            <person name="Shang C."/>
            <person name="Ma Y."/>
            <person name="Wu B."/>
            <person name="Wang M."/>
            <person name="Gao L."/>
            <person name="Sun D."/>
            <person name="Zhang P."/>
            <person name="Guo F."/>
            <person name="Wang W."/>
            <person name="Li Y."/>
            <person name="Wang J."/>
            <person name="Varshney R.K."/>
            <person name="Wang J."/>
            <person name="Ling H.Q."/>
            <person name="Wan P."/>
        </authorList>
    </citation>
    <scope>NUCLEOTIDE SEQUENCE</scope>
    <source>
        <strain evidence="4">cv. Jingnong 6</strain>
    </source>
</reference>
<feature type="transmembrane region" description="Helical" evidence="2">
    <location>
        <begin position="38"/>
        <end position="56"/>
    </location>
</feature>
<evidence type="ECO:0000256" key="2">
    <source>
        <dbReference type="SAM" id="Phobius"/>
    </source>
</evidence>
<name>A0A0L9VJT0_PHAAN</name>
<proteinExistence type="predicted"/>
<feature type="region of interest" description="Disordered" evidence="1">
    <location>
        <begin position="260"/>
        <end position="284"/>
    </location>
</feature>
<sequence length="780" mass="86694">MEFEEAEDEEWDTRKYSSKSNAANGCMMRWLLKMGVCVGKKILVAGFIASAAPVLVPPLAVASVIVIALSMPYAVFLASYVCTQNLMSKLLPRPTLQNPPLLKRICFKQGGCDDMQIYREEQALVDEAKRDIEIDGFGMKNGENVTVGSECGPREEYATDGIEENSPGENNGVQVQPFSEDYEEFKTPFEVKTLFLHESQDQPMEGDTEEAELQRETKGLLEKIRDEGRTDKTRERGEYAEGICRGVDERGKRIGSVEDMEESLAEEHSTIGETGEDLRKEEDPNLREEMLHSRNDENMDIMLEGKEFDTTNDSRKSLAEPSELLIPAEPIEASPIESMVYNIQMDENSSQDSENQESHMHKLNERMYLEDAEAREIANESAHDLFDGKQIDPDEKTYTIDLHEESSIIGRRTDSMEVLVSSVEQESWPSECSSEENIISSSEENTQVHRTKGHTPAGRFSPQNTHSLAYVRPRTSTFKESVVQHRRRSSFGLNARHSIVNERPLSQSFGLNARQRASTQSVVRPQRSTFNGQRASTQSVVRLQRSTFNCQRATTQSVVRLQRSTFNGQRASTQSVVRLQRSTFNCQRASTQSVVRLQRSRTSVHSVSRSASTLDIQLSTSDHSVSRSASTIDIQLSTSVHSVSRSASTIDIQMSTNVHPVSRSASTLDIQLSTSVHSVSRSASTIDIQLPTNVHPVSRSASTLDIRLSTSVHSVSRSASTLDIQLSTSVLMIGLACHSASTARSYVSSRSASLAPAFCRLASPPFGPSNSTTRSRSIHT</sequence>
<dbReference type="AlphaFoldDB" id="A0A0L9VJT0"/>
<feature type="transmembrane region" description="Helical" evidence="2">
    <location>
        <begin position="62"/>
        <end position="83"/>
    </location>
</feature>
<dbReference type="Proteomes" id="UP000053144">
    <property type="component" value="Chromosome 10"/>
</dbReference>
<organism evidence="3 4">
    <name type="scientific">Phaseolus angularis</name>
    <name type="common">Azuki bean</name>
    <name type="synonym">Vigna angularis</name>
    <dbReference type="NCBI Taxonomy" id="3914"/>
    <lineage>
        <taxon>Eukaryota</taxon>
        <taxon>Viridiplantae</taxon>
        <taxon>Streptophyta</taxon>
        <taxon>Embryophyta</taxon>
        <taxon>Tracheophyta</taxon>
        <taxon>Spermatophyta</taxon>
        <taxon>Magnoliopsida</taxon>
        <taxon>eudicotyledons</taxon>
        <taxon>Gunneridae</taxon>
        <taxon>Pentapetalae</taxon>
        <taxon>rosids</taxon>
        <taxon>fabids</taxon>
        <taxon>Fabales</taxon>
        <taxon>Fabaceae</taxon>
        <taxon>Papilionoideae</taxon>
        <taxon>50 kb inversion clade</taxon>
        <taxon>NPAAA clade</taxon>
        <taxon>indigoferoid/millettioid clade</taxon>
        <taxon>Phaseoleae</taxon>
        <taxon>Vigna</taxon>
    </lineage>
</organism>